<feature type="transmembrane region" description="Helical" evidence="2">
    <location>
        <begin position="343"/>
        <end position="363"/>
    </location>
</feature>
<evidence type="ECO:0000313" key="3">
    <source>
        <dbReference type="EMBL" id="MDP7735374.1"/>
    </source>
</evidence>
<feature type="transmembrane region" description="Helical" evidence="2">
    <location>
        <begin position="128"/>
        <end position="150"/>
    </location>
</feature>
<protein>
    <recommendedName>
        <fullName evidence="5">Glycosyltransferase RgtA/B/C/D-like domain-containing protein</fullName>
    </recommendedName>
</protein>
<organism evidence="3 4">
    <name type="scientific">Mycobacterium paragordonae</name>
    <dbReference type="NCBI Taxonomy" id="1389713"/>
    <lineage>
        <taxon>Bacteria</taxon>
        <taxon>Bacillati</taxon>
        <taxon>Actinomycetota</taxon>
        <taxon>Actinomycetes</taxon>
        <taxon>Mycobacteriales</taxon>
        <taxon>Mycobacteriaceae</taxon>
        <taxon>Mycobacterium</taxon>
    </lineage>
</organism>
<comment type="caution">
    <text evidence="3">The sequence shown here is derived from an EMBL/GenBank/DDBJ whole genome shotgun (WGS) entry which is preliminary data.</text>
</comment>
<feature type="transmembrane region" description="Helical" evidence="2">
    <location>
        <begin position="383"/>
        <end position="406"/>
    </location>
</feature>
<evidence type="ECO:0008006" key="5">
    <source>
        <dbReference type="Google" id="ProtNLM"/>
    </source>
</evidence>
<feature type="transmembrane region" description="Helical" evidence="2">
    <location>
        <begin position="496"/>
        <end position="517"/>
    </location>
</feature>
<accession>A0A4R5WPT0</accession>
<feature type="transmembrane region" description="Helical" evidence="2">
    <location>
        <begin position="251"/>
        <end position="270"/>
    </location>
</feature>
<dbReference type="EMBL" id="JAUFSA010000001">
    <property type="protein sequence ID" value="MDP7735374.1"/>
    <property type="molecule type" value="Genomic_DNA"/>
</dbReference>
<reference evidence="3" key="1">
    <citation type="submission" date="2023-06" db="EMBL/GenBank/DDBJ databases">
        <title>Identification of two novel mycobacterium reveal diversities and complexities of Mycobacterium gordonae clade.</title>
        <authorList>
            <person name="Matsumoto Y."/>
            <person name="Nakamura S."/>
            <person name="Motooka D."/>
            <person name="Fukushima K."/>
        </authorList>
    </citation>
    <scope>NUCLEOTIDE SEQUENCE</scope>
    <source>
        <strain evidence="3">TY812</strain>
    </source>
</reference>
<keyword evidence="2" id="KW-0812">Transmembrane</keyword>
<dbReference type="RefSeq" id="WP_065046669.1">
    <property type="nucleotide sequence ID" value="NZ_JAUFSA010000001.1"/>
</dbReference>
<evidence type="ECO:0000313" key="4">
    <source>
        <dbReference type="Proteomes" id="UP001229081"/>
    </source>
</evidence>
<evidence type="ECO:0000256" key="2">
    <source>
        <dbReference type="SAM" id="Phobius"/>
    </source>
</evidence>
<evidence type="ECO:0000256" key="1">
    <source>
        <dbReference type="SAM" id="MobiDB-lite"/>
    </source>
</evidence>
<feature type="transmembrane region" description="Helical" evidence="2">
    <location>
        <begin position="318"/>
        <end position="337"/>
    </location>
</feature>
<feature type="transmembrane region" description="Helical" evidence="2">
    <location>
        <begin position="184"/>
        <end position="203"/>
    </location>
</feature>
<gene>
    <name evidence="3" type="ORF">QXL92_11535</name>
</gene>
<dbReference type="Proteomes" id="UP001229081">
    <property type="component" value="Unassembled WGS sequence"/>
</dbReference>
<feature type="transmembrane region" description="Helical" evidence="2">
    <location>
        <begin position="215"/>
        <end position="239"/>
    </location>
</feature>
<proteinExistence type="predicted"/>
<dbReference type="AlphaFoldDB" id="A0A4R5WPT0"/>
<feature type="region of interest" description="Disordered" evidence="1">
    <location>
        <begin position="1"/>
        <end position="36"/>
    </location>
</feature>
<feature type="transmembrane region" description="Helical" evidence="2">
    <location>
        <begin position="276"/>
        <end position="297"/>
    </location>
</feature>
<feature type="transmembrane region" description="Helical" evidence="2">
    <location>
        <begin position="44"/>
        <end position="66"/>
    </location>
</feature>
<keyword evidence="2" id="KW-0472">Membrane</keyword>
<sequence>MGEYDDVTAAEAASDVPRDPTDNKSTSMVVQDESAGERTGKRPVALLVAVACTVFGARLVVISAFGSSVPVLDQWGAEGRMLYLPYLKGTLSVADLFASHNGHRIVITRLLALGHLELAGEWNTRLEMIFGALVLTVFVTWLAALLMPFVAQDRRLLLACFIALVFAFPVDYENTVWGFQSQVYLSLLAGLAALVAFASAKAFSPRWFGGLAAGVLAYFTFATGVAALSAAVMLVSLQLATNMRKRCRREIAAVVVMALIALALIVWGAGSTKTMSSLWTFAAGLGIFAALTLLGAIPILWFCRRTLTRRPSVSDRDWLIVGLSAWVAIQLALFAYGRGILVAPRYMGVVLLVYPIALVAVLVRSDRNRSTMRGRSQLRLFTWVLTVMGAVAVAGCASVAACSYWAKGADQQLADVRAYLATGNVADLREQGARNFGTVLVLPDAEGLALILQDPDLRAILPHDIRPAGADIAGARNRMLLKGKLAGATDAAVERLLASSPLIPAIGIGLLFVIGISRRRPVTERFR</sequence>
<name>A0A4R5WPT0_9MYCO</name>
<keyword evidence="2" id="KW-1133">Transmembrane helix</keyword>